<evidence type="ECO:0000313" key="2">
    <source>
        <dbReference type="Proteomes" id="UP000274131"/>
    </source>
</evidence>
<accession>A0A0N4V238</accession>
<organism evidence="3">
    <name type="scientific">Enterobius vermicularis</name>
    <name type="common">Human pinworm</name>
    <dbReference type="NCBI Taxonomy" id="51028"/>
    <lineage>
        <taxon>Eukaryota</taxon>
        <taxon>Metazoa</taxon>
        <taxon>Ecdysozoa</taxon>
        <taxon>Nematoda</taxon>
        <taxon>Chromadorea</taxon>
        <taxon>Rhabditida</taxon>
        <taxon>Spirurina</taxon>
        <taxon>Oxyuridomorpha</taxon>
        <taxon>Oxyuroidea</taxon>
        <taxon>Oxyuridae</taxon>
        <taxon>Enterobius</taxon>
    </lineage>
</organism>
<sequence>MCKTARGLIFADCAGYEKAVCENLCARHDRPQPPSFTPPASEVEAAALTGLRNIQRLLMGLMAKEDVQKSLKTGIPEWNGKTVEQLIQCIPETLYACDRPQALFYGESASIFRAPFKNACKDACLCTLKQTEAVEEFLKGQSLKASFSTFEDLEVEQECF</sequence>
<evidence type="ECO:0000313" key="3">
    <source>
        <dbReference type="WBParaSite" id="EVEC_0000404901-mRNA-1"/>
    </source>
</evidence>
<dbReference type="Proteomes" id="UP000274131">
    <property type="component" value="Unassembled WGS sequence"/>
</dbReference>
<dbReference type="EMBL" id="UXUI01007675">
    <property type="protein sequence ID" value="VDD88614.1"/>
    <property type="molecule type" value="Genomic_DNA"/>
</dbReference>
<reference evidence="3" key="1">
    <citation type="submission" date="2017-02" db="UniProtKB">
        <authorList>
            <consortium name="WormBaseParasite"/>
        </authorList>
    </citation>
    <scope>IDENTIFICATION</scope>
</reference>
<keyword evidence="2" id="KW-1185">Reference proteome</keyword>
<dbReference type="AlphaFoldDB" id="A0A0N4V238"/>
<evidence type="ECO:0000313" key="1">
    <source>
        <dbReference type="EMBL" id="VDD88614.1"/>
    </source>
</evidence>
<name>A0A0N4V238_ENTVE</name>
<dbReference type="WBParaSite" id="EVEC_0000404901-mRNA-1">
    <property type="protein sequence ID" value="EVEC_0000404901-mRNA-1"/>
    <property type="gene ID" value="EVEC_0000404901"/>
</dbReference>
<protein>
    <submittedName>
        <fullName evidence="3">DUF3109 family protein</fullName>
    </submittedName>
</protein>
<proteinExistence type="predicted"/>
<gene>
    <name evidence="1" type="ORF">EVEC_LOCUS3757</name>
</gene>
<reference evidence="1 2" key="2">
    <citation type="submission" date="2018-10" db="EMBL/GenBank/DDBJ databases">
        <authorList>
            <consortium name="Pathogen Informatics"/>
        </authorList>
    </citation>
    <scope>NUCLEOTIDE SEQUENCE [LARGE SCALE GENOMIC DNA]</scope>
</reference>